<dbReference type="PANTHER" id="PTHR38695:SF1">
    <property type="entry name" value="AMINO ACID PERMEASE_ SLC12A DOMAIN-CONTAINING PROTEIN"/>
    <property type="match status" value="1"/>
</dbReference>
<evidence type="ECO:0000313" key="4">
    <source>
        <dbReference type="Proteomes" id="UP000606991"/>
    </source>
</evidence>
<sequence length="293" mass="32181">MQWLPRRPGAKPATQPGLPHQQLDQQPADDRLRDALAERVFALPGVAEQLSGVSVPGARALVLDPALAIGPPEAFMVGREFAHLHPGKDHSLHMMLPEPVAEAACEAGWAELHPLSRTGEMPRTLVMVFAPRDTAELDVVWRLVEGSYRFARAVDERQPLTAATRIDGVRHVGLTVRDLERSAGWYVDVLGFIEVFRESHPDRSTAILRVPNGHLVIGLVQFDDHPPGEFSPKRVGLDHLCFAVPTRSDLDAWTSRLDECRVAHSGVIEMATSPIVNFKDPDGIALAFAIPPE</sequence>
<dbReference type="Pfam" id="PF17648">
    <property type="entry name" value="Luciferase"/>
    <property type="match status" value="1"/>
</dbReference>
<gene>
    <name evidence="3" type="ORF">JF886_00015</name>
</gene>
<dbReference type="InterPro" id="IPR040841">
    <property type="entry name" value="Luciferase_dom"/>
</dbReference>
<dbReference type="AlphaFoldDB" id="A0A934N4H9"/>
<dbReference type="RefSeq" id="WP_337308333.1">
    <property type="nucleotide sequence ID" value="NZ_JAEKNS010000001.1"/>
</dbReference>
<dbReference type="EMBL" id="JAEKNS010000001">
    <property type="protein sequence ID" value="MBJ7593239.1"/>
    <property type="molecule type" value="Genomic_DNA"/>
</dbReference>
<evidence type="ECO:0000313" key="3">
    <source>
        <dbReference type="EMBL" id="MBJ7593239.1"/>
    </source>
</evidence>
<dbReference type="InterPro" id="IPR037523">
    <property type="entry name" value="VOC_core"/>
</dbReference>
<dbReference type="PANTHER" id="PTHR38695">
    <property type="entry name" value="AMINO ACID PERMEASE_ SLC12A DOMAIN-CONTAINING PROTEIN"/>
    <property type="match status" value="1"/>
</dbReference>
<evidence type="ECO:0000259" key="2">
    <source>
        <dbReference type="PROSITE" id="PS51819"/>
    </source>
</evidence>
<organism evidence="3 4">
    <name type="scientific">Candidatus Aeolococcus gillhamiae</name>
    <dbReference type="NCBI Taxonomy" id="3127015"/>
    <lineage>
        <taxon>Bacteria</taxon>
        <taxon>Bacillati</taxon>
        <taxon>Candidatus Dormiibacterota</taxon>
        <taxon>Candidatus Dormibacteria</taxon>
        <taxon>Candidatus Aeolococcales</taxon>
        <taxon>Candidatus Aeolococcaceae</taxon>
        <taxon>Candidatus Aeolococcus</taxon>
    </lineage>
</organism>
<protein>
    <submittedName>
        <fullName evidence="3">VOC family protein</fullName>
    </submittedName>
</protein>
<feature type="region of interest" description="Disordered" evidence="1">
    <location>
        <begin position="1"/>
        <end position="25"/>
    </location>
</feature>
<dbReference type="Proteomes" id="UP000606991">
    <property type="component" value="Unassembled WGS sequence"/>
</dbReference>
<dbReference type="Gene3D" id="3.10.180.10">
    <property type="entry name" value="2,3-Dihydroxybiphenyl 1,2-Dioxygenase, domain 1"/>
    <property type="match status" value="1"/>
</dbReference>
<feature type="domain" description="VOC" evidence="2">
    <location>
        <begin position="168"/>
        <end position="291"/>
    </location>
</feature>
<dbReference type="CDD" id="cd06587">
    <property type="entry name" value="VOC"/>
    <property type="match status" value="1"/>
</dbReference>
<dbReference type="SUPFAM" id="SSF54593">
    <property type="entry name" value="Glyoxalase/Bleomycin resistance protein/Dihydroxybiphenyl dioxygenase"/>
    <property type="match status" value="1"/>
</dbReference>
<dbReference type="InterPro" id="IPR048273">
    <property type="entry name" value="Luciferase"/>
</dbReference>
<dbReference type="InterPro" id="IPR029068">
    <property type="entry name" value="Glyas_Bleomycin-R_OHBP_Dase"/>
</dbReference>
<accession>A0A934N4H9</accession>
<name>A0A934N4H9_9BACT</name>
<dbReference type="PROSITE" id="PS51819">
    <property type="entry name" value="VOC"/>
    <property type="match status" value="1"/>
</dbReference>
<proteinExistence type="predicted"/>
<dbReference type="Pfam" id="PF00903">
    <property type="entry name" value="Glyoxalase"/>
    <property type="match status" value="1"/>
</dbReference>
<comment type="caution">
    <text evidence="3">The sequence shown here is derived from an EMBL/GenBank/DDBJ whole genome shotgun (WGS) entry which is preliminary data.</text>
</comment>
<reference evidence="3 4" key="1">
    <citation type="submission" date="2020-10" db="EMBL/GenBank/DDBJ databases">
        <title>Ca. Dormibacterota MAGs.</title>
        <authorList>
            <person name="Montgomery K."/>
        </authorList>
    </citation>
    <scope>NUCLEOTIDE SEQUENCE [LARGE SCALE GENOMIC DNA]</scope>
    <source>
        <strain evidence="3">SC8812_S17_18</strain>
    </source>
</reference>
<evidence type="ECO:0000256" key="1">
    <source>
        <dbReference type="SAM" id="MobiDB-lite"/>
    </source>
</evidence>
<dbReference type="InterPro" id="IPR004360">
    <property type="entry name" value="Glyas_Fos-R_dOase_dom"/>
</dbReference>